<reference evidence="2 3" key="1">
    <citation type="submission" date="2020-01" db="EMBL/GenBank/DDBJ databases">
        <title>Kibdelosporangium persica a novel Actinomycetes from a hot desert in Iran.</title>
        <authorList>
            <person name="Safaei N."/>
            <person name="Zaburannyi N."/>
            <person name="Mueller R."/>
            <person name="Wink J."/>
        </authorList>
    </citation>
    <scope>NUCLEOTIDE SEQUENCE [LARGE SCALE GENOMIC DNA]</scope>
    <source>
        <strain evidence="2 3">4NS15</strain>
    </source>
</reference>
<dbReference type="Proteomes" id="UP000763557">
    <property type="component" value="Unassembled WGS sequence"/>
</dbReference>
<dbReference type="PROSITE" id="PS50995">
    <property type="entry name" value="HTH_MARR_2"/>
    <property type="match status" value="1"/>
</dbReference>
<dbReference type="InterPro" id="IPR039422">
    <property type="entry name" value="MarR/SlyA-like"/>
</dbReference>
<feature type="domain" description="HTH marR-type" evidence="1">
    <location>
        <begin position="4"/>
        <end position="138"/>
    </location>
</feature>
<evidence type="ECO:0000259" key="1">
    <source>
        <dbReference type="PROSITE" id="PS50995"/>
    </source>
</evidence>
<dbReference type="PANTHER" id="PTHR33164:SF43">
    <property type="entry name" value="HTH-TYPE TRANSCRIPTIONAL REPRESSOR YETL"/>
    <property type="match status" value="1"/>
</dbReference>
<evidence type="ECO:0000313" key="3">
    <source>
        <dbReference type="Proteomes" id="UP000763557"/>
    </source>
</evidence>
<evidence type="ECO:0000313" key="2">
    <source>
        <dbReference type="EMBL" id="NRN63242.1"/>
    </source>
</evidence>
<sequence>MDSMSRLENLLGAQSLALADRLLAADVGPAGTGLPGSDRAALVTLLAHPGQTVRWLGDVLGLTSSGGTRLVDRLVAAGLVTRTAGGDARQRQLRLTRSGTVRARAVLRARQAVLSEVLATLTEEERHHLEELLAKIVHGLAATRMPALRVCRMCDREACDQCPLQHTV</sequence>
<proteinExistence type="predicted"/>
<keyword evidence="3" id="KW-1185">Reference proteome</keyword>
<dbReference type="Pfam" id="PF12802">
    <property type="entry name" value="MarR_2"/>
    <property type="match status" value="1"/>
</dbReference>
<accession>A0ABX2EX01</accession>
<dbReference type="InterPro" id="IPR000835">
    <property type="entry name" value="HTH_MarR-typ"/>
</dbReference>
<gene>
    <name evidence="2" type="ORF">GC106_4430</name>
</gene>
<name>A0ABX2EX01_9PSEU</name>
<comment type="caution">
    <text evidence="2">The sequence shown here is derived from an EMBL/GenBank/DDBJ whole genome shotgun (WGS) entry which is preliminary data.</text>
</comment>
<organism evidence="2 3">
    <name type="scientific">Kibdelosporangium persicum</name>
    <dbReference type="NCBI Taxonomy" id="2698649"/>
    <lineage>
        <taxon>Bacteria</taxon>
        <taxon>Bacillati</taxon>
        <taxon>Actinomycetota</taxon>
        <taxon>Actinomycetes</taxon>
        <taxon>Pseudonocardiales</taxon>
        <taxon>Pseudonocardiaceae</taxon>
        <taxon>Kibdelosporangium</taxon>
    </lineage>
</organism>
<protein>
    <submittedName>
        <fullName evidence="2">Winged helix-turn-helix transcriptional regulator</fullName>
    </submittedName>
</protein>
<dbReference type="EMBL" id="JAAATY010000001">
    <property type="protein sequence ID" value="NRN63242.1"/>
    <property type="molecule type" value="Genomic_DNA"/>
</dbReference>
<dbReference type="SMART" id="SM00347">
    <property type="entry name" value="HTH_MARR"/>
    <property type="match status" value="1"/>
</dbReference>
<dbReference type="PANTHER" id="PTHR33164">
    <property type="entry name" value="TRANSCRIPTIONAL REGULATOR, MARR FAMILY"/>
    <property type="match status" value="1"/>
</dbReference>